<comment type="caution">
    <text evidence="2">The sequence shown here is derived from an EMBL/GenBank/DDBJ whole genome shotgun (WGS) entry which is preliminary data.</text>
</comment>
<name>A0A368H7W3_ANCCA</name>
<gene>
    <name evidence="2" type="ORF">ANCCAN_01067</name>
</gene>
<keyword evidence="3" id="KW-1185">Reference proteome</keyword>
<feature type="region of interest" description="Disordered" evidence="1">
    <location>
        <begin position="1"/>
        <end position="43"/>
    </location>
</feature>
<dbReference type="AlphaFoldDB" id="A0A368H7W3"/>
<evidence type="ECO:0000256" key="1">
    <source>
        <dbReference type="SAM" id="MobiDB-lite"/>
    </source>
</evidence>
<dbReference type="Proteomes" id="UP000252519">
    <property type="component" value="Unassembled WGS sequence"/>
</dbReference>
<accession>A0A368H7W3</accession>
<protein>
    <submittedName>
        <fullName evidence="2">Uncharacterized protein</fullName>
    </submittedName>
</protein>
<sequence length="94" mass="10916">MNSALRSQAKHDREMEERKKKEKSEEGGKRTDSREAKTQYPEKSLMEEMNAALASVCCLIYNRRRISRMPPLRYLIRLAGIAGHKLSFTSSFYC</sequence>
<evidence type="ECO:0000313" key="2">
    <source>
        <dbReference type="EMBL" id="RCN52691.1"/>
    </source>
</evidence>
<reference evidence="2 3" key="1">
    <citation type="submission" date="2014-10" db="EMBL/GenBank/DDBJ databases">
        <title>Draft genome of the hookworm Ancylostoma caninum.</title>
        <authorList>
            <person name="Mitreva M."/>
        </authorList>
    </citation>
    <scope>NUCLEOTIDE SEQUENCE [LARGE SCALE GENOMIC DNA]</scope>
    <source>
        <strain evidence="2 3">Baltimore</strain>
    </source>
</reference>
<organism evidence="2 3">
    <name type="scientific">Ancylostoma caninum</name>
    <name type="common">Dog hookworm</name>
    <dbReference type="NCBI Taxonomy" id="29170"/>
    <lineage>
        <taxon>Eukaryota</taxon>
        <taxon>Metazoa</taxon>
        <taxon>Ecdysozoa</taxon>
        <taxon>Nematoda</taxon>
        <taxon>Chromadorea</taxon>
        <taxon>Rhabditida</taxon>
        <taxon>Rhabditina</taxon>
        <taxon>Rhabditomorpha</taxon>
        <taxon>Strongyloidea</taxon>
        <taxon>Ancylostomatidae</taxon>
        <taxon>Ancylostomatinae</taxon>
        <taxon>Ancylostoma</taxon>
    </lineage>
</organism>
<feature type="compositionally biased region" description="Basic and acidic residues" evidence="1">
    <location>
        <begin position="9"/>
        <end position="37"/>
    </location>
</feature>
<dbReference type="EMBL" id="JOJR01000005">
    <property type="protein sequence ID" value="RCN52691.1"/>
    <property type="molecule type" value="Genomic_DNA"/>
</dbReference>
<evidence type="ECO:0000313" key="3">
    <source>
        <dbReference type="Proteomes" id="UP000252519"/>
    </source>
</evidence>
<proteinExistence type="predicted"/>